<organism evidence="1 2">
    <name type="scientific">Sorangium atrum</name>
    <dbReference type="NCBI Taxonomy" id="2995308"/>
    <lineage>
        <taxon>Bacteria</taxon>
        <taxon>Pseudomonadati</taxon>
        <taxon>Myxococcota</taxon>
        <taxon>Polyangia</taxon>
        <taxon>Polyangiales</taxon>
        <taxon>Polyangiaceae</taxon>
        <taxon>Sorangium</taxon>
    </lineage>
</organism>
<comment type="caution">
    <text evidence="1">The sequence shown here is derived from an EMBL/GenBank/DDBJ whole genome shotgun (WGS) entry which is preliminary data.</text>
</comment>
<dbReference type="NCBIfam" id="NF033691">
    <property type="entry name" value="immunity_MafI"/>
    <property type="match status" value="1"/>
</dbReference>
<reference evidence="1 2" key="1">
    <citation type="submission" date="2023-01" db="EMBL/GenBank/DDBJ databases">
        <title>Minimal conservation of predation-associated metabolite biosynthetic gene clusters underscores biosynthetic potential of Myxococcota including descriptions for ten novel species: Archangium lansinium sp. nov., Myxococcus landrumus sp. nov., Nannocystis bai.</title>
        <authorList>
            <person name="Ahearne A."/>
            <person name="Stevens C."/>
            <person name="Dowd S."/>
        </authorList>
    </citation>
    <scope>NUCLEOTIDE SEQUENCE [LARGE SCALE GENOMIC DNA]</scope>
    <source>
        <strain evidence="1 2">WIWO2</strain>
    </source>
</reference>
<evidence type="ECO:0000313" key="2">
    <source>
        <dbReference type="Proteomes" id="UP001217485"/>
    </source>
</evidence>
<protein>
    <submittedName>
        <fullName evidence="1">MafI family immunity protein</fullName>
    </submittedName>
</protein>
<gene>
    <name evidence="1" type="ORF">POL72_40670</name>
</gene>
<proteinExistence type="predicted"/>
<accession>A0ABT5CDU3</accession>
<name>A0ABT5CDU3_9BACT</name>
<dbReference type="Proteomes" id="UP001217485">
    <property type="component" value="Unassembled WGS sequence"/>
</dbReference>
<keyword evidence="2" id="KW-1185">Reference proteome</keyword>
<sequence length="101" mass="11493">MTKQEIQALCAVALESFKDVLPPERFRDAHDWVHRYGEWGLAMEHVIDWIADLDLPVDQAQFDAIERAMAAMGWAESSRMKWLRGYLAALGSRNSQEGESA</sequence>
<dbReference type="InterPro" id="IPR047880">
    <property type="entry name" value="MafI-like"/>
</dbReference>
<evidence type="ECO:0000313" key="1">
    <source>
        <dbReference type="EMBL" id="MDC0684108.1"/>
    </source>
</evidence>
<dbReference type="EMBL" id="JAQNDK010000005">
    <property type="protein sequence ID" value="MDC0684108.1"/>
    <property type="molecule type" value="Genomic_DNA"/>
</dbReference>
<dbReference type="RefSeq" id="WP_272102236.1">
    <property type="nucleotide sequence ID" value="NZ_JAQNDK010000005.1"/>
</dbReference>